<protein>
    <submittedName>
        <fullName evidence="1">Uncharacterized protein</fullName>
    </submittedName>
</protein>
<sequence>MAFSNATGYIKLYESRMIIGFSWEVVDDVGSREPSTLPYSTFIFSRSSTFADVIASEAYDEIGVLVYQTICNDQVHQKYCDADV</sequence>
<keyword evidence="2" id="KW-1185">Reference proteome</keyword>
<organism evidence="1 2">
    <name type="scientific">Caerostris extrusa</name>
    <name type="common">Bark spider</name>
    <name type="synonym">Caerostris bankana</name>
    <dbReference type="NCBI Taxonomy" id="172846"/>
    <lineage>
        <taxon>Eukaryota</taxon>
        <taxon>Metazoa</taxon>
        <taxon>Ecdysozoa</taxon>
        <taxon>Arthropoda</taxon>
        <taxon>Chelicerata</taxon>
        <taxon>Arachnida</taxon>
        <taxon>Araneae</taxon>
        <taxon>Araneomorphae</taxon>
        <taxon>Entelegynae</taxon>
        <taxon>Araneoidea</taxon>
        <taxon>Araneidae</taxon>
        <taxon>Caerostris</taxon>
    </lineage>
</organism>
<name>A0AAV4SMV8_CAEEX</name>
<dbReference type="EMBL" id="BPLR01009910">
    <property type="protein sequence ID" value="GIY35430.1"/>
    <property type="molecule type" value="Genomic_DNA"/>
</dbReference>
<gene>
    <name evidence="1" type="ORF">CEXT_521521</name>
</gene>
<evidence type="ECO:0000313" key="1">
    <source>
        <dbReference type="EMBL" id="GIY35430.1"/>
    </source>
</evidence>
<reference evidence="1 2" key="1">
    <citation type="submission" date="2021-06" db="EMBL/GenBank/DDBJ databases">
        <title>Caerostris extrusa draft genome.</title>
        <authorList>
            <person name="Kono N."/>
            <person name="Arakawa K."/>
        </authorList>
    </citation>
    <scope>NUCLEOTIDE SEQUENCE [LARGE SCALE GENOMIC DNA]</scope>
</reference>
<dbReference type="AlphaFoldDB" id="A0AAV4SMV8"/>
<comment type="caution">
    <text evidence="1">The sequence shown here is derived from an EMBL/GenBank/DDBJ whole genome shotgun (WGS) entry which is preliminary data.</text>
</comment>
<proteinExistence type="predicted"/>
<accession>A0AAV4SMV8</accession>
<dbReference type="Proteomes" id="UP001054945">
    <property type="component" value="Unassembled WGS sequence"/>
</dbReference>
<evidence type="ECO:0000313" key="2">
    <source>
        <dbReference type="Proteomes" id="UP001054945"/>
    </source>
</evidence>